<reference evidence="2 3" key="1">
    <citation type="journal article" date="2010" name="J. Bacteriol.">
        <title>Genome sequences of Oceanicola granulosus HTCC2516(T) and Oceanicola batsensis HTCC2597(TDelta).</title>
        <authorList>
            <person name="Thrash J.C."/>
            <person name="Cho J.C."/>
            <person name="Vergin K.L."/>
            <person name="Giovannoni S.J."/>
        </authorList>
    </citation>
    <scope>NUCLEOTIDE SEQUENCE [LARGE SCALE GENOMIC DNA]</scope>
    <source>
        <strain evidence="3">ATCC BAA-861 / DSM 15982 / KCTC 12143 / HTCC2516</strain>
    </source>
</reference>
<dbReference type="OrthoDB" id="9804721at2"/>
<dbReference type="RefSeq" id="WP_007256782.1">
    <property type="nucleotide sequence ID" value="NZ_CH724109.1"/>
</dbReference>
<dbReference type="Gene3D" id="3.40.50.12370">
    <property type="match status" value="1"/>
</dbReference>
<sequence>MPRGTLAVIATDTSSDRETVAAAVRIAEAEDAHLDIHGLGIEMVLPEAYVSGAAGVLARPDLAAAEKRVEDLEAELQMLAPTTRAEVQVHRHVVLQDALASKVVELLRFADRAVLTAPSPGEPLDQLQLVESALFAGRCPAVVLPTDPLPAAAPRPERVVLAWDDSDPALAAARAALPLMRRAGGVEVVLVDPPAQARDRSDPGGAIAQFLARHGLRVEVTVLARTRRRISDVLRRHVLETGADALVMGAWGHSRLREAVFGGTTRDLLADPPVPLWLAR</sequence>
<evidence type="ECO:0000313" key="3">
    <source>
        <dbReference type="Proteomes" id="UP000003635"/>
    </source>
</evidence>
<dbReference type="HOGENOM" id="CLU_049301_5_2_5"/>
<proteinExistence type="predicted"/>
<dbReference type="InterPro" id="IPR006016">
    <property type="entry name" value="UspA"/>
</dbReference>
<gene>
    <name evidence="2" type="ORF">OG2516_17525</name>
</gene>
<dbReference type="SUPFAM" id="SSF52402">
    <property type="entry name" value="Adenine nucleotide alpha hydrolases-like"/>
    <property type="match status" value="1"/>
</dbReference>
<accession>Q2CF75</accession>
<dbReference type="eggNOG" id="COG0589">
    <property type="taxonomic scope" value="Bacteria"/>
</dbReference>
<organism evidence="2 3">
    <name type="scientific">Oceanicola granulosus (strain ATCC BAA-861 / DSM 15982 / KCTC 12143 / HTCC2516)</name>
    <dbReference type="NCBI Taxonomy" id="314256"/>
    <lineage>
        <taxon>Bacteria</taxon>
        <taxon>Pseudomonadati</taxon>
        <taxon>Pseudomonadota</taxon>
        <taxon>Alphaproteobacteria</taxon>
        <taxon>Rhodobacterales</taxon>
        <taxon>Roseobacteraceae</taxon>
        <taxon>Oceanicola</taxon>
    </lineage>
</organism>
<protein>
    <submittedName>
        <fullName evidence="2">Universal stress protein (Usp)</fullName>
    </submittedName>
</protein>
<evidence type="ECO:0000313" key="2">
    <source>
        <dbReference type="EMBL" id="EAR51252.1"/>
    </source>
</evidence>
<dbReference type="EMBL" id="AAOT01000014">
    <property type="protein sequence ID" value="EAR51252.1"/>
    <property type="molecule type" value="Genomic_DNA"/>
</dbReference>
<feature type="domain" description="UspA" evidence="1">
    <location>
        <begin position="157"/>
        <end position="280"/>
    </location>
</feature>
<name>Q2CF75_OCEGH</name>
<dbReference type="STRING" id="314256.OG2516_17525"/>
<dbReference type="AlphaFoldDB" id="Q2CF75"/>
<keyword evidence="3" id="KW-1185">Reference proteome</keyword>
<dbReference type="Pfam" id="PF00582">
    <property type="entry name" value="Usp"/>
    <property type="match status" value="1"/>
</dbReference>
<comment type="caution">
    <text evidence="2">The sequence shown here is derived from an EMBL/GenBank/DDBJ whole genome shotgun (WGS) entry which is preliminary data.</text>
</comment>
<evidence type="ECO:0000259" key="1">
    <source>
        <dbReference type="Pfam" id="PF00582"/>
    </source>
</evidence>
<dbReference type="Proteomes" id="UP000003635">
    <property type="component" value="Unassembled WGS sequence"/>
</dbReference>